<proteinExistence type="predicted"/>
<sequence length="155" mass="16879">MKSRILFCLATVALAACTTPGGDAGSGKAADKGAQRGTSGALTLDSYKRDIAQRITHNNAVKVYSGRPQALLRSVVVLRYVVDAHGNLVKSDIMRSNRDRETEATALASLRNSAPFPQPAAHLLRHGRLEMSETWLFNNDGRFQLRTIAEPQMDS</sequence>
<evidence type="ECO:0000313" key="3">
    <source>
        <dbReference type="Proteomes" id="UP000031572"/>
    </source>
</evidence>
<dbReference type="PROSITE" id="PS51257">
    <property type="entry name" value="PROKAR_LIPOPROTEIN"/>
    <property type="match status" value="1"/>
</dbReference>
<dbReference type="SUPFAM" id="SSF74653">
    <property type="entry name" value="TolA/TonB C-terminal domain"/>
    <property type="match status" value="1"/>
</dbReference>
<comment type="caution">
    <text evidence="2">The sequence shown here is derived from an EMBL/GenBank/DDBJ whole genome shotgun (WGS) entry which is preliminary data.</text>
</comment>
<accession>A0A0C2BR88</accession>
<organism evidence="2 3">
    <name type="scientific">Noviherbaspirillum autotrophicum</name>
    <dbReference type="NCBI Taxonomy" id="709839"/>
    <lineage>
        <taxon>Bacteria</taxon>
        <taxon>Pseudomonadati</taxon>
        <taxon>Pseudomonadota</taxon>
        <taxon>Betaproteobacteria</taxon>
        <taxon>Burkholderiales</taxon>
        <taxon>Oxalobacteraceae</taxon>
        <taxon>Noviherbaspirillum</taxon>
    </lineage>
</organism>
<name>A0A0C2BR88_9BURK</name>
<dbReference type="Gene3D" id="3.30.1150.10">
    <property type="match status" value="1"/>
</dbReference>
<protein>
    <recommendedName>
        <fullName evidence="4">Energy transducer TonB</fullName>
    </recommendedName>
</protein>
<evidence type="ECO:0000256" key="1">
    <source>
        <dbReference type="SAM" id="SignalP"/>
    </source>
</evidence>
<dbReference type="STRING" id="709839.TSA66_06780"/>
<keyword evidence="1" id="KW-0732">Signal</keyword>
<evidence type="ECO:0000313" key="2">
    <source>
        <dbReference type="EMBL" id="KIF80586.1"/>
    </source>
</evidence>
<feature type="signal peptide" evidence="1">
    <location>
        <begin position="1"/>
        <end position="24"/>
    </location>
</feature>
<feature type="chain" id="PRO_5002146719" description="Energy transducer TonB" evidence="1">
    <location>
        <begin position="25"/>
        <end position="155"/>
    </location>
</feature>
<keyword evidence="3" id="KW-1185">Reference proteome</keyword>
<dbReference type="RefSeq" id="WP_040039490.1">
    <property type="nucleotide sequence ID" value="NZ_JWJG01000028.1"/>
</dbReference>
<dbReference type="Proteomes" id="UP000031572">
    <property type="component" value="Unassembled WGS sequence"/>
</dbReference>
<evidence type="ECO:0008006" key="4">
    <source>
        <dbReference type="Google" id="ProtNLM"/>
    </source>
</evidence>
<dbReference type="OrthoDB" id="8758366at2"/>
<dbReference type="AlphaFoldDB" id="A0A0C2BR88"/>
<dbReference type="EMBL" id="JWJG01000028">
    <property type="protein sequence ID" value="KIF80586.1"/>
    <property type="molecule type" value="Genomic_DNA"/>
</dbReference>
<reference evidence="2 3" key="1">
    <citation type="submission" date="2014-12" db="EMBL/GenBank/DDBJ databases">
        <title>Denitrispirillum autotrophicum gen. nov., sp. nov., Denitrifying, Facultatively Autotrophic Bacteria Isolated from Rice Paddy Soil.</title>
        <authorList>
            <person name="Ishii S."/>
            <person name="Ashida N."/>
            <person name="Ohno H."/>
            <person name="Otsuka S."/>
            <person name="Yokota A."/>
            <person name="Senoo K."/>
        </authorList>
    </citation>
    <scope>NUCLEOTIDE SEQUENCE [LARGE SCALE GENOMIC DNA]</scope>
    <source>
        <strain evidence="2 3">TSA66</strain>
    </source>
</reference>
<gene>
    <name evidence="2" type="ORF">TSA66_06780</name>
</gene>